<evidence type="ECO:0000313" key="5">
    <source>
        <dbReference type="EMBL" id="RCW33924.1"/>
    </source>
</evidence>
<reference evidence="5 6" key="1">
    <citation type="submission" date="2018-07" db="EMBL/GenBank/DDBJ databases">
        <title>Freshwater and sediment microbial communities from various areas in North America, analyzing microbe dynamics in response to fracking.</title>
        <authorList>
            <person name="Lamendella R."/>
        </authorList>
    </citation>
    <scope>NUCLEOTIDE SEQUENCE [LARGE SCALE GENOMIC DNA]</scope>
    <source>
        <strain evidence="5 6">160A</strain>
    </source>
</reference>
<name>A0A368V2K3_9BACT</name>
<evidence type="ECO:0000256" key="1">
    <source>
        <dbReference type="ARBA" id="ARBA00022737"/>
    </source>
</evidence>
<proteinExistence type="predicted"/>
<keyword evidence="1" id="KW-0677">Repeat</keyword>
<dbReference type="SMART" id="SM00028">
    <property type="entry name" value="TPR"/>
    <property type="match status" value="2"/>
</dbReference>
<protein>
    <submittedName>
        <fullName evidence="5">Uncharacterized protein</fullName>
    </submittedName>
</protein>
<dbReference type="InterPro" id="IPR019734">
    <property type="entry name" value="TPR_rpt"/>
</dbReference>
<organism evidence="5 6">
    <name type="scientific">Marinilabilia salmonicolor</name>
    <dbReference type="NCBI Taxonomy" id="989"/>
    <lineage>
        <taxon>Bacteria</taxon>
        <taxon>Pseudomonadati</taxon>
        <taxon>Bacteroidota</taxon>
        <taxon>Bacteroidia</taxon>
        <taxon>Marinilabiliales</taxon>
        <taxon>Marinilabiliaceae</taxon>
        <taxon>Marinilabilia</taxon>
    </lineage>
</organism>
<dbReference type="PROSITE" id="PS50005">
    <property type="entry name" value="TPR"/>
    <property type="match status" value="1"/>
</dbReference>
<feature type="coiled-coil region" evidence="4">
    <location>
        <begin position="136"/>
        <end position="163"/>
    </location>
</feature>
<evidence type="ECO:0000256" key="2">
    <source>
        <dbReference type="ARBA" id="ARBA00022803"/>
    </source>
</evidence>
<keyword evidence="6" id="KW-1185">Reference proteome</keyword>
<dbReference type="Gene3D" id="1.25.40.10">
    <property type="entry name" value="Tetratricopeptide repeat domain"/>
    <property type="match status" value="1"/>
</dbReference>
<dbReference type="Proteomes" id="UP000252733">
    <property type="component" value="Unassembled WGS sequence"/>
</dbReference>
<dbReference type="PROSITE" id="PS51257">
    <property type="entry name" value="PROKAR_LIPOPROTEIN"/>
    <property type="match status" value="1"/>
</dbReference>
<dbReference type="InterPro" id="IPR013105">
    <property type="entry name" value="TPR_2"/>
</dbReference>
<gene>
    <name evidence="5" type="ORF">DFO77_11288</name>
</gene>
<comment type="caution">
    <text evidence="5">The sequence shown here is derived from an EMBL/GenBank/DDBJ whole genome shotgun (WGS) entry which is preliminary data.</text>
</comment>
<dbReference type="EMBL" id="QPIZ01000012">
    <property type="protein sequence ID" value="RCW33924.1"/>
    <property type="molecule type" value="Genomic_DNA"/>
</dbReference>
<keyword evidence="2 3" id="KW-0802">TPR repeat</keyword>
<dbReference type="RefSeq" id="WP_114437117.1">
    <property type="nucleotide sequence ID" value="NZ_QPIZ01000012.1"/>
</dbReference>
<dbReference type="AlphaFoldDB" id="A0A368V2K3"/>
<feature type="repeat" description="TPR" evidence="3">
    <location>
        <begin position="168"/>
        <end position="201"/>
    </location>
</feature>
<evidence type="ECO:0000256" key="4">
    <source>
        <dbReference type="SAM" id="Coils"/>
    </source>
</evidence>
<keyword evidence="4" id="KW-0175">Coiled coil</keyword>
<accession>A0A368V2K3</accession>
<evidence type="ECO:0000256" key="3">
    <source>
        <dbReference type="PROSITE-ProRule" id="PRU00339"/>
    </source>
</evidence>
<dbReference type="InterPro" id="IPR011990">
    <property type="entry name" value="TPR-like_helical_dom_sf"/>
</dbReference>
<evidence type="ECO:0000313" key="6">
    <source>
        <dbReference type="Proteomes" id="UP000252733"/>
    </source>
</evidence>
<dbReference type="SUPFAM" id="SSF48452">
    <property type="entry name" value="TPR-like"/>
    <property type="match status" value="1"/>
</dbReference>
<sequence length="464" mass="53221">MARIPKVIAVVFLVVLLSACATFYQKTYQVQSNIAGGNFEKAEKLLANDTKWAENNHRVLYFMNRGVVSFMMNDYRESIKFLNQADYYIEDYSKNYGWEALSMISNPMVKPYRPEDFESVMVHFYKSLAFLALNDYEGALVEARRVNIRLQQLNDKYKDHKNKYQRDAFAHNLMGMIYEAAGDYNDAFIAYRNALEIYETDYKELFGLEPPRQLKEDLLRAAKKTGFEDKVSFYENKFNVQSPPALKSNQGELVVFWLNGMGPVKEEWQITISNYGMSNGVVALGNQEMGLHYTYSANSLSSRERAAFKDLSFLRVAFPRYHERFPVFSNGRITANGETIPFEQAQDINKIAFQSLKDRMVRELGNSLLRLATKRAMEELAANENENLGTIVSIINAMTEKADTRNWQSLPYSVSYARIPLPAGQQTIDLSFSGRNSVNDQITVDIQPGKTSFFTYHTMTSTSF</sequence>
<dbReference type="Pfam" id="PF07719">
    <property type="entry name" value="TPR_2"/>
    <property type="match status" value="1"/>
</dbReference>